<dbReference type="RefSeq" id="WP_119034217.1">
    <property type="nucleotide sequence ID" value="NZ_QXDC01000002.1"/>
</dbReference>
<dbReference type="SUPFAM" id="SSF51197">
    <property type="entry name" value="Clavaminate synthase-like"/>
    <property type="match status" value="1"/>
</dbReference>
<gene>
    <name evidence="2" type="ORF">DFR49_0230</name>
</gene>
<dbReference type="Gene3D" id="2.60.120.620">
    <property type="entry name" value="q2cbj1_9rhob like domain"/>
    <property type="match status" value="1"/>
</dbReference>
<dbReference type="AlphaFoldDB" id="A0A397PEQ5"/>
<dbReference type="PANTHER" id="PTHR20883">
    <property type="entry name" value="PHYTANOYL-COA DIOXYGENASE DOMAIN CONTAINING 1"/>
    <property type="match status" value="1"/>
</dbReference>
<dbReference type="Pfam" id="PF05721">
    <property type="entry name" value="PhyH"/>
    <property type="match status" value="1"/>
</dbReference>
<name>A0A397PEQ5_9SPHN</name>
<organism evidence="2 3">
    <name type="scientific">Hephaestia caeni</name>
    <dbReference type="NCBI Taxonomy" id="645617"/>
    <lineage>
        <taxon>Bacteria</taxon>
        <taxon>Pseudomonadati</taxon>
        <taxon>Pseudomonadota</taxon>
        <taxon>Alphaproteobacteria</taxon>
        <taxon>Sphingomonadales</taxon>
        <taxon>Sphingomonadaceae</taxon>
        <taxon>Hephaestia</taxon>
    </lineage>
</organism>
<dbReference type="GO" id="GO:0016706">
    <property type="term" value="F:2-oxoglutarate-dependent dioxygenase activity"/>
    <property type="evidence" value="ECO:0007669"/>
    <property type="project" value="UniProtKB-ARBA"/>
</dbReference>
<dbReference type="InterPro" id="IPR008775">
    <property type="entry name" value="Phytyl_CoA_dOase-like"/>
</dbReference>
<keyword evidence="3" id="KW-1185">Reference proteome</keyword>
<evidence type="ECO:0000256" key="1">
    <source>
        <dbReference type="ARBA" id="ARBA00001954"/>
    </source>
</evidence>
<evidence type="ECO:0000313" key="2">
    <source>
        <dbReference type="EMBL" id="RIA45705.1"/>
    </source>
</evidence>
<reference evidence="2 3" key="1">
    <citation type="submission" date="2018-08" db="EMBL/GenBank/DDBJ databases">
        <title>Genomic Encyclopedia of Type Strains, Phase IV (KMG-IV): sequencing the most valuable type-strain genomes for metagenomic binning, comparative biology and taxonomic classification.</title>
        <authorList>
            <person name="Goeker M."/>
        </authorList>
    </citation>
    <scope>NUCLEOTIDE SEQUENCE [LARGE SCALE GENOMIC DNA]</scope>
    <source>
        <strain evidence="2 3">DSM 25527</strain>
    </source>
</reference>
<comment type="cofactor">
    <cofactor evidence="1">
        <name>Fe(2+)</name>
        <dbReference type="ChEBI" id="CHEBI:29033"/>
    </cofactor>
</comment>
<dbReference type="PANTHER" id="PTHR20883:SF48">
    <property type="entry name" value="ECTOINE DIOXYGENASE"/>
    <property type="match status" value="1"/>
</dbReference>
<sequence length="300" mass="33388">MTTTTIARTTETALSPADTLNRNGFVRIPGLLDPQFMDTLLLRAHARLFRESAEAREKVKSNGSLCHLSDSPEFADIIGHKGLIDTLRGLGASDPRWTGGFLISKPAGGPPLFWHQDWWGWTEPESYKARPQQWFAMIYLTDTTPENGCLRVIPGSHRHDHPLHHLEAAHSAELQGFLNPDNPAFAAHPDEVAVPVTAGDVLVGDARLIHSAYGNATAHERPLLTLWYMPHWDTMSPGMQARAMMGYMRNDDIVTPERPLTPLDWTPELRARVEDVLPTMEGSPSPIAWVRTPDVTRFAA</sequence>
<dbReference type="Proteomes" id="UP000266568">
    <property type="component" value="Unassembled WGS sequence"/>
</dbReference>
<comment type="caution">
    <text evidence="2">The sequence shown here is derived from an EMBL/GenBank/DDBJ whole genome shotgun (WGS) entry which is preliminary data.</text>
</comment>
<protein>
    <submittedName>
        <fullName evidence="2">Phytanoyl-CoA dioxygenase PhyH</fullName>
    </submittedName>
</protein>
<dbReference type="GO" id="GO:0005506">
    <property type="term" value="F:iron ion binding"/>
    <property type="evidence" value="ECO:0007669"/>
    <property type="project" value="UniProtKB-ARBA"/>
</dbReference>
<dbReference type="OrthoDB" id="7359449at2"/>
<keyword evidence="2" id="KW-0223">Dioxygenase</keyword>
<accession>A0A397PEQ5</accession>
<keyword evidence="2" id="KW-0560">Oxidoreductase</keyword>
<dbReference type="EMBL" id="QXDC01000002">
    <property type="protein sequence ID" value="RIA45705.1"/>
    <property type="molecule type" value="Genomic_DNA"/>
</dbReference>
<evidence type="ECO:0000313" key="3">
    <source>
        <dbReference type="Proteomes" id="UP000266568"/>
    </source>
</evidence>
<proteinExistence type="predicted"/>